<keyword evidence="8" id="KW-1185">Reference proteome</keyword>
<dbReference type="Pfam" id="PF01510">
    <property type="entry name" value="Amidase_2"/>
    <property type="match status" value="1"/>
</dbReference>
<comment type="catalytic activity">
    <reaction evidence="1">
        <text>Hydrolyzes the link between N-acetylmuramoyl residues and L-amino acid residues in certain cell-wall glycopeptides.</text>
        <dbReference type="EC" id="3.5.1.28"/>
    </reaction>
</comment>
<dbReference type="InterPro" id="IPR036505">
    <property type="entry name" value="Amidase/PGRP_sf"/>
</dbReference>
<dbReference type="SUPFAM" id="SSF55846">
    <property type="entry name" value="N-acetylmuramoyl-L-alanine amidase-like"/>
    <property type="match status" value="1"/>
</dbReference>
<dbReference type="GO" id="GO:0019867">
    <property type="term" value="C:outer membrane"/>
    <property type="evidence" value="ECO:0007669"/>
    <property type="project" value="TreeGrafter"/>
</dbReference>
<gene>
    <name evidence="7" type="ORF">FHS89_001353</name>
</gene>
<accession>A0A840WML1</accession>
<keyword evidence="3 7" id="KW-0378">Hydrolase</keyword>
<dbReference type="GO" id="GO:0071555">
    <property type="term" value="P:cell wall organization"/>
    <property type="evidence" value="ECO:0007669"/>
    <property type="project" value="UniProtKB-KW"/>
</dbReference>
<dbReference type="SMART" id="SM00644">
    <property type="entry name" value="Ami_2"/>
    <property type="match status" value="1"/>
</dbReference>
<dbReference type="GO" id="GO:0009254">
    <property type="term" value="P:peptidoglycan turnover"/>
    <property type="evidence" value="ECO:0007669"/>
    <property type="project" value="TreeGrafter"/>
</dbReference>
<keyword evidence="4" id="KW-0961">Cell wall biogenesis/degradation</keyword>
<dbReference type="InterPro" id="IPR002502">
    <property type="entry name" value="Amidase_domain"/>
</dbReference>
<dbReference type="PANTHER" id="PTHR30417">
    <property type="entry name" value="N-ACETYLMURAMOYL-L-ALANINE AMIDASE AMID"/>
    <property type="match status" value="1"/>
</dbReference>
<protein>
    <recommendedName>
        <fullName evidence="2">N-acetylmuramoyl-L-alanine amidase</fullName>
        <ecNumber evidence="2">3.5.1.28</ecNumber>
    </recommendedName>
</protein>
<evidence type="ECO:0000256" key="1">
    <source>
        <dbReference type="ARBA" id="ARBA00001561"/>
    </source>
</evidence>
<dbReference type="EC" id="3.5.1.28" evidence="2"/>
<feature type="region of interest" description="Disordered" evidence="5">
    <location>
        <begin position="1"/>
        <end position="20"/>
    </location>
</feature>
<dbReference type="GO" id="GO:0009253">
    <property type="term" value="P:peptidoglycan catabolic process"/>
    <property type="evidence" value="ECO:0007669"/>
    <property type="project" value="InterPro"/>
</dbReference>
<dbReference type="PANTHER" id="PTHR30417:SF1">
    <property type="entry name" value="N-ACETYLMURAMOYL-L-ALANINE AMIDASE AMID"/>
    <property type="match status" value="1"/>
</dbReference>
<evidence type="ECO:0000256" key="4">
    <source>
        <dbReference type="ARBA" id="ARBA00023316"/>
    </source>
</evidence>
<organism evidence="7 8">
    <name type="scientific">Rubricella aquisinus</name>
    <dbReference type="NCBI Taxonomy" id="2028108"/>
    <lineage>
        <taxon>Bacteria</taxon>
        <taxon>Pseudomonadati</taxon>
        <taxon>Pseudomonadota</taxon>
        <taxon>Alphaproteobacteria</taxon>
        <taxon>Rhodobacterales</taxon>
        <taxon>Paracoccaceae</taxon>
        <taxon>Rubricella</taxon>
    </lineage>
</organism>
<dbReference type="GO" id="GO:0008745">
    <property type="term" value="F:N-acetylmuramoyl-L-alanine amidase activity"/>
    <property type="evidence" value="ECO:0007669"/>
    <property type="project" value="UniProtKB-EC"/>
</dbReference>
<reference evidence="7 8" key="1">
    <citation type="submission" date="2020-08" db="EMBL/GenBank/DDBJ databases">
        <title>Genomic Encyclopedia of Type Strains, Phase IV (KMG-IV): sequencing the most valuable type-strain genomes for metagenomic binning, comparative biology and taxonomic classification.</title>
        <authorList>
            <person name="Goeker M."/>
        </authorList>
    </citation>
    <scope>NUCLEOTIDE SEQUENCE [LARGE SCALE GENOMIC DNA]</scope>
    <source>
        <strain evidence="7 8">DSM 103377</strain>
    </source>
</reference>
<dbReference type="InterPro" id="IPR051206">
    <property type="entry name" value="NAMLAA_amidase_2"/>
</dbReference>
<evidence type="ECO:0000256" key="2">
    <source>
        <dbReference type="ARBA" id="ARBA00011901"/>
    </source>
</evidence>
<dbReference type="RefSeq" id="WP_184009825.1">
    <property type="nucleotide sequence ID" value="NZ_JACIJS010000003.1"/>
</dbReference>
<sequence>MTDALDCIAHPSPNHGPRKGEGAVDMIILHYTAMETGPALERLCDPEWEVSCHYLICPQGQIFQLVPEDRRAWHAGRARWGDVRDVNSRSIGIELANLGDHPFAHRQMEALIALVGDIRARHSIPPERVLAHSDIAPDRKTDPGARFDWGRLVRAGHAIALRAEPRSMDEEAFGAALARAGYDPEQSMACLLAAFRLRHRPGAAAGPLDAMDMGLAHELASRFPFSAAD</sequence>
<feature type="domain" description="N-acetylmuramoyl-L-alanine amidase" evidence="6">
    <location>
        <begin position="12"/>
        <end position="144"/>
    </location>
</feature>
<evidence type="ECO:0000259" key="6">
    <source>
        <dbReference type="SMART" id="SM00644"/>
    </source>
</evidence>
<dbReference type="Proteomes" id="UP000553766">
    <property type="component" value="Unassembled WGS sequence"/>
</dbReference>
<dbReference type="EMBL" id="JACIJS010000003">
    <property type="protein sequence ID" value="MBB5515343.1"/>
    <property type="molecule type" value="Genomic_DNA"/>
</dbReference>
<evidence type="ECO:0000313" key="7">
    <source>
        <dbReference type="EMBL" id="MBB5515343.1"/>
    </source>
</evidence>
<proteinExistence type="predicted"/>
<name>A0A840WML1_9RHOB</name>
<evidence type="ECO:0000313" key="8">
    <source>
        <dbReference type="Proteomes" id="UP000553766"/>
    </source>
</evidence>
<dbReference type="Gene3D" id="3.40.80.10">
    <property type="entry name" value="Peptidoglycan recognition protein-like"/>
    <property type="match status" value="1"/>
</dbReference>
<dbReference type="AlphaFoldDB" id="A0A840WML1"/>
<evidence type="ECO:0000256" key="3">
    <source>
        <dbReference type="ARBA" id="ARBA00022801"/>
    </source>
</evidence>
<comment type="caution">
    <text evidence="7">The sequence shown here is derived from an EMBL/GenBank/DDBJ whole genome shotgun (WGS) entry which is preliminary data.</text>
</comment>
<evidence type="ECO:0000256" key="5">
    <source>
        <dbReference type="SAM" id="MobiDB-lite"/>
    </source>
</evidence>
<dbReference type="CDD" id="cd06583">
    <property type="entry name" value="PGRP"/>
    <property type="match status" value="1"/>
</dbReference>